<evidence type="ECO:0000256" key="2">
    <source>
        <dbReference type="ARBA" id="ARBA00023002"/>
    </source>
</evidence>
<reference evidence="4" key="1">
    <citation type="submission" date="2019-10" db="EMBL/GenBank/DDBJ databases">
        <title>Nonomuraea sp. nov., isolated from Phyllanthus amarus.</title>
        <authorList>
            <person name="Klykleung N."/>
            <person name="Tanasupawat S."/>
        </authorList>
    </citation>
    <scope>NUCLEOTIDE SEQUENCE [LARGE SCALE GENOMIC DNA]</scope>
    <source>
        <strain evidence="4">3MP-10</strain>
    </source>
</reference>
<dbReference type="PRINTS" id="PR00081">
    <property type="entry name" value="GDHRDH"/>
</dbReference>
<dbReference type="AlphaFoldDB" id="A0A5N5ZPT9"/>
<dbReference type="PANTHER" id="PTHR42901">
    <property type="entry name" value="ALCOHOL DEHYDROGENASE"/>
    <property type="match status" value="1"/>
</dbReference>
<dbReference type="Proteomes" id="UP000314251">
    <property type="component" value="Unassembled WGS sequence"/>
</dbReference>
<keyword evidence="5" id="KW-1185">Reference proteome</keyword>
<dbReference type="InterPro" id="IPR036291">
    <property type="entry name" value="NAD(P)-bd_dom_sf"/>
</dbReference>
<organism evidence="4 5">
    <name type="scientific">Streptomyces mimosae</name>
    <dbReference type="NCBI Taxonomy" id="2586635"/>
    <lineage>
        <taxon>Bacteria</taxon>
        <taxon>Bacillati</taxon>
        <taxon>Actinomycetota</taxon>
        <taxon>Actinomycetes</taxon>
        <taxon>Kitasatosporales</taxon>
        <taxon>Streptomycetaceae</taxon>
        <taxon>Streptomyces</taxon>
    </lineage>
</organism>
<evidence type="ECO:0000313" key="5">
    <source>
        <dbReference type="Proteomes" id="UP000314251"/>
    </source>
</evidence>
<dbReference type="GO" id="GO:0016616">
    <property type="term" value="F:oxidoreductase activity, acting on the CH-OH group of donors, NAD or NADP as acceptor"/>
    <property type="evidence" value="ECO:0007669"/>
    <property type="project" value="UniProtKB-ARBA"/>
</dbReference>
<dbReference type="InterPro" id="IPR002347">
    <property type="entry name" value="SDR_fam"/>
</dbReference>
<dbReference type="PANTHER" id="PTHR42901:SF1">
    <property type="entry name" value="ALCOHOL DEHYDROGENASE"/>
    <property type="match status" value="1"/>
</dbReference>
<comment type="caution">
    <text evidence="4">The sequence shown here is derived from an EMBL/GenBank/DDBJ whole genome shotgun (WGS) entry which is preliminary data.</text>
</comment>
<dbReference type="PROSITE" id="PS00061">
    <property type="entry name" value="ADH_SHORT"/>
    <property type="match status" value="1"/>
</dbReference>
<gene>
    <name evidence="4" type="ORF">FH607_029500</name>
</gene>
<dbReference type="FunFam" id="3.40.50.720:FF:000047">
    <property type="entry name" value="NADP-dependent L-serine/L-allo-threonine dehydrogenase"/>
    <property type="match status" value="1"/>
</dbReference>
<proteinExistence type="inferred from homology"/>
<dbReference type="Pfam" id="PF00106">
    <property type="entry name" value="adh_short"/>
    <property type="match status" value="1"/>
</dbReference>
<evidence type="ECO:0000256" key="1">
    <source>
        <dbReference type="ARBA" id="ARBA00006484"/>
    </source>
</evidence>
<dbReference type="EMBL" id="VDLY02000029">
    <property type="protein sequence ID" value="KAB8158315.1"/>
    <property type="molecule type" value="Genomic_DNA"/>
</dbReference>
<dbReference type="SUPFAM" id="SSF51735">
    <property type="entry name" value="NAD(P)-binding Rossmann-fold domains"/>
    <property type="match status" value="1"/>
</dbReference>
<evidence type="ECO:0000313" key="4">
    <source>
        <dbReference type="EMBL" id="KAB8158315.1"/>
    </source>
</evidence>
<comment type="similarity">
    <text evidence="1">Belongs to the short-chain dehydrogenases/reductases (SDR) family.</text>
</comment>
<name>A0A5N5ZPT9_9ACTN</name>
<sequence>MGGSFRRGLFSATQEALVSSTPLAVVTGASSGIGAATARRLAAEGYEVVLTARRRDRIEALAGELRDAGRRAEARPLDVTDRAAVDAFAASLERCDVLVNNAGGAIGLEPVAEGDPADWRAMYEVNVLGVLHLTQALLPALTASGAGTVLVVTSTAGHGTYEGGGGYAAAKHGAHVLAGTLRLEIVDRPVRVIEIAPGMVHTEEFSLTRFRGDAERAARVYEGVAEPLTADDVADTIAWAVTRPPHVNVDLLVLRPRAQASNSKVHREPVERRESAERREP</sequence>
<protein>
    <submittedName>
        <fullName evidence="4">SDR family NAD(P)-dependent oxidoreductase</fullName>
    </submittedName>
</protein>
<evidence type="ECO:0000256" key="3">
    <source>
        <dbReference type="SAM" id="MobiDB-lite"/>
    </source>
</evidence>
<feature type="compositionally biased region" description="Basic and acidic residues" evidence="3">
    <location>
        <begin position="265"/>
        <end position="281"/>
    </location>
</feature>
<dbReference type="Gene3D" id="3.40.50.720">
    <property type="entry name" value="NAD(P)-binding Rossmann-like Domain"/>
    <property type="match status" value="1"/>
</dbReference>
<dbReference type="InterPro" id="IPR020904">
    <property type="entry name" value="Sc_DH/Rdtase_CS"/>
</dbReference>
<accession>A0A5N5ZPT9</accession>
<feature type="region of interest" description="Disordered" evidence="3">
    <location>
        <begin position="260"/>
        <end position="281"/>
    </location>
</feature>
<dbReference type="OrthoDB" id="9775296at2"/>
<keyword evidence="2" id="KW-0560">Oxidoreductase</keyword>